<dbReference type="Proteomes" id="UP000178347">
    <property type="component" value="Unassembled WGS sequence"/>
</dbReference>
<evidence type="ECO:0000313" key="5">
    <source>
        <dbReference type="Proteomes" id="UP000178347"/>
    </source>
</evidence>
<evidence type="ECO:0008006" key="6">
    <source>
        <dbReference type="Google" id="ProtNLM"/>
    </source>
</evidence>
<name>A0A1F6MRZ9_9BACT</name>
<dbReference type="Pfam" id="PF01041">
    <property type="entry name" value="DegT_DnrJ_EryC1"/>
    <property type="match status" value="1"/>
</dbReference>
<dbReference type="PANTHER" id="PTHR30244:SF34">
    <property type="entry name" value="DTDP-4-AMINO-4,6-DIDEOXYGALACTOSE TRANSAMINASE"/>
    <property type="match status" value="1"/>
</dbReference>
<gene>
    <name evidence="4" type="ORF">A3G00_02495</name>
</gene>
<evidence type="ECO:0000256" key="1">
    <source>
        <dbReference type="PIRSR" id="PIRSR000390-1"/>
    </source>
</evidence>
<dbReference type="InterPro" id="IPR015422">
    <property type="entry name" value="PyrdxlP-dep_Trfase_small"/>
</dbReference>
<proteinExistence type="inferred from homology"/>
<evidence type="ECO:0000256" key="3">
    <source>
        <dbReference type="RuleBase" id="RU004508"/>
    </source>
</evidence>
<dbReference type="EMBL" id="MFQN01000019">
    <property type="protein sequence ID" value="OGH74300.1"/>
    <property type="molecule type" value="Genomic_DNA"/>
</dbReference>
<dbReference type="Gene3D" id="3.40.640.10">
    <property type="entry name" value="Type I PLP-dependent aspartate aminotransferase-like (Major domain)"/>
    <property type="match status" value="1"/>
</dbReference>
<keyword evidence="2 3" id="KW-0663">Pyridoxal phosphate</keyword>
<dbReference type="PIRSF" id="PIRSF000390">
    <property type="entry name" value="PLP_StrS"/>
    <property type="match status" value="1"/>
</dbReference>
<accession>A0A1F6MRZ9</accession>
<evidence type="ECO:0000313" key="4">
    <source>
        <dbReference type="EMBL" id="OGH74300.1"/>
    </source>
</evidence>
<dbReference type="PANTHER" id="PTHR30244">
    <property type="entry name" value="TRANSAMINASE"/>
    <property type="match status" value="1"/>
</dbReference>
<feature type="active site" description="Proton acceptor" evidence="1">
    <location>
        <position position="184"/>
    </location>
</feature>
<dbReference type="Gene3D" id="3.90.1150.10">
    <property type="entry name" value="Aspartate Aminotransferase, domain 1"/>
    <property type="match status" value="1"/>
</dbReference>
<evidence type="ECO:0000256" key="2">
    <source>
        <dbReference type="PIRSR" id="PIRSR000390-2"/>
    </source>
</evidence>
<dbReference type="AlphaFoldDB" id="A0A1F6MRZ9"/>
<reference evidence="4 5" key="1">
    <citation type="journal article" date="2016" name="Nat. Commun.">
        <title>Thousands of microbial genomes shed light on interconnected biogeochemical processes in an aquifer system.</title>
        <authorList>
            <person name="Anantharaman K."/>
            <person name="Brown C.T."/>
            <person name="Hug L.A."/>
            <person name="Sharon I."/>
            <person name="Castelle C.J."/>
            <person name="Probst A.J."/>
            <person name="Thomas B.C."/>
            <person name="Singh A."/>
            <person name="Wilkins M.J."/>
            <person name="Karaoz U."/>
            <person name="Brodie E.L."/>
            <person name="Williams K.H."/>
            <person name="Hubbard S.S."/>
            <person name="Banfield J.F."/>
        </authorList>
    </citation>
    <scope>NUCLEOTIDE SEQUENCE [LARGE SCALE GENOMIC DNA]</scope>
</reference>
<dbReference type="CDD" id="cd00616">
    <property type="entry name" value="AHBA_syn"/>
    <property type="match status" value="1"/>
</dbReference>
<dbReference type="GO" id="GO:0030170">
    <property type="term" value="F:pyridoxal phosphate binding"/>
    <property type="evidence" value="ECO:0007669"/>
    <property type="project" value="TreeGrafter"/>
</dbReference>
<comment type="similarity">
    <text evidence="3">Belongs to the DegT/DnrJ/EryC1 family.</text>
</comment>
<organism evidence="4 5">
    <name type="scientific">Candidatus Magasanikbacteria bacterium RIFCSPLOWO2_12_FULL_43_12</name>
    <dbReference type="NCBI Taxonomy" id="1798692"/>
    <lineage>
        <taxon>Bacteria</taxon>
        <taxon>Candidatus Magasanikiibacteriota</taxon>
    </lineage>
</organism>
<dbReference type="GO" id="GO:0008483">
    <property type="term" value="F:transaminase activity"/>
    <property type="evidence" value="ECO:0007669"/>
    <property type="project" value="TreeGrafter"/>
</dbReference>
<feature type="modified residue" description="N6-(pyridoxal phosphate)lysine" evidence="2">
    <location>
        <position position="184"/>
    </location>
</feature>
<dbReference type="InterPro" id="IPR000653">
    <property type="entry name" value="DegT/StrS_aminotransferase"/>
</dbReference>
<protein>
    <recommendedName>
        <fullName evidence="6">Aminotransferase</fullName>
    </recommendedName>
</protein>
<comment type="caution">
    <text evidence="4">The sequence shown here is derived from an EMBL/GenBank/DDBJ whole genome shotgun (WGS) entry which is preliminary data.</text>
</comment>
<dbReference type="SUPFAM" id="SSF53383">
    <property type="entry name" value="PLP-dependent transferases"/>
    <property type="match status" value="1"/>
</dbReference>
<sequence length="366" mass="40860">MANCKIPWYQPMVDEEEKNLVLKVLTENYLNDGNVTDQFEERWATMVNAKHALAVTSCTMGIFLALKGLRVGTGDEVLVPNMTFIATAHAVELTGANVVLVDVNPQTLTIDIEAAERSVTTKTKAIVPVHVSGRGADMVKILELAKKHNLLVVEDAAAAFMSKQNGRYLGTIGKAGCYSLSPFKMVSTGQGGIIVTDDDALFEELVKLKDHGRPVKGTGGDDIHQSIGYNFKYTNLQAAVGLGQLNKVAFRMDRIKRAYKLYKENLKPNTVNLFPFNIAEGELPLWIDAWTEKRDTLINYLLSQNIECREFWLPIHRQTAFKMPDERFASSTKISPLSFWLPSSFTMADEDVITVCRHINKFFDGH</sequence>
<dbReference type="InterPro" id="IPR015424">
    <property type="entry name" value="PyrdxlP-dep_Trfase"/>
</dbReference>
<dbReference type="InterPro" id="IPR015421">
    <property type="entry name" value="PyrdxlP-dep_Trfase_major"/>
</dbReference>
<dbReference type="GO" id="GO:0000271">
    <property type="term" value="P:polysaccharide biosynthetic process"/>
    <property type="evidence" value="ECO:0007669"/>
    <property type="project" value="TreeGrafter"/>
</dbReference>
<dbReference type="STRING" id="1798692.A3G00_02495"/>